<organism evidence="1 2">
    <name type="scientific">Pseudotamlana agarivorans</name>
    <dbReference type="NCBI Taxonomy" id="481183"/>
    <lineage>
        <taxon>Bacteria</taxon>
        <taxon>Pseudomonadati</taxon>
        <taxon>Bacteroidota</taxon>
        <taxon>Flavobacteriia</taxon>
        <taxon>Flavobacteriales</taxon>
        <taxon>Flavobacteriaceae</taxon>
        <taxon>Pseudotamlana</taxon>
    </lineage>
</organism>
<name>A0ACC5UBN0_9FLAO</name>
<comment type="caution">
    <text evidence="1">The sequence shown here is derived from an EMBL/GenBank/DDBJ whole genome shotgun (WGS) entry which is preliminary data.</text>
</comment>
<sequence>MSKNKDIEIFNFNIHVNPNKWYQISDTVMGGVSNSSMLVDENGHGVFSGNVSLENNGGFTMTRLPVKINITAHHKKIELHLIGDGKTYQFRIKSTSSQFYWYIQSFEAKKGEQKVELLLKDFYPSYRGNTLKLDNFSADSIKEIAFFIGNKKDESFNLVIDKILLK</sequence>
<protein>
    <submittedName>
        <fullName evidence="1">CIA30 family protein</fullName>
    </submittedName>
</protein>
<evidence type="ECO:0000313" key="1">
    <source>
        <dbReference type="EMBL" id="MBU2951748.1"/>
    </source>
</evidence>
<accession>A0ACC5UBN0</accession>
<dbReference type="EMBL" id="JAHKPD010000020">
    <property type="protein sequence ID" value="MBU2951748.1"/>
    <property type="molecule type" value="Genomic_DNA"/>
</dbReference>
<gene>
    <name evidence="1" type="ORF">KO493_13700</name>
</gene>
<proteinExistence type="predicted"/>
<keyword evidence="2" id="KW-1185">Reference proteome</keyword>
<dbReference type="Proteomes" id="UP001647509">
    <property type="component" value="Unassembled WGS sequence"/>
</dbReference>
<evidence type="ECO:0000313" key="2">
    <source>
        <dbReference type="Proteomes" id="UP001647509"/>
    </source>
</evidence>
<reference evidence="1" key="1">
    <citation type="submission" date="2021-05" db="EMBL/GenBank/DDBJ databases">
        <title>Draft genomes of bacteria isolated from model marine particles.</title>
        <authorList>
            <person name="Datta M.S."/>
            <person name="Schwartzman J.A."/>
            <person name="Enke T.N."/>
            <person name="Saavedra J."/>
            <person name="Cermak N."/>
            <person name="Cordero O.X."/>
        </authorList>
    </citation>
    <scope>NUCLEOTIDE SEQUENCE</scope>
    <source>
        <strain evidence="1">I2M19</strain>
    </source>
</reference>